<feature type="domain" description="PiggyBac transposable element-derived protein" evidence="1">
    <location>
        <begin position="112"/>
        <end position="483"/>
    </location>
</feature>
<comment type="caution">
    <text evidence="2">The sequence shown here is derived from an EMBL/GenBank/DDBJ whole genome shotgun (WGS) entry which is preliminary data.</text>
</comment>
<dbReference type="PANTHER" id="PTHR46599">
    <property type="entry name" value="PIGGYBAC TRANSPOSABLE ELEMENT-DERIVED PROTEIN 4"/>
    <property type="match status" value="1"/>
</dbReference>
<evidence type="ECO:0000313" key="3">
    <source>
        <dbReference type="Proteomes" id="UP000596742"/>
    </source>
</evidence>
<evidence type="ECO:0000313" key="2">
    <source>
        <dbReference type="EMBL" id="VDI52811.1"/>
    </source>
</evidence>
<dbReference type="InterPro" id="IPR029526">
    <property type="entry name" value="PGBD"/>
</dbReference>
<dbReference type="EMBL" id="UYJE01007220">
    <property type="protein sequence ID" value="VDI52811.1"/>
    <property type="molecule type" value="Genomic_DNA"/>
</dbReference>
<dbReference type="Pfam" id="PF13843">
    <property type="entry name" value="DDE_Tnp_1_7"/>
    <property type="match status" value="1"/>
</dbReference>
<dbReference type="PANTHER" id="PTHR46599:SF3">
    <property type="entry name" value="PIGGYBAC TRANSPOSABLE ELEMENT-DERIVED PROTEIN 4"/>
    <property type="match status" value="1"/>
</dbReference>
<gene>
    <name evidence="2" type="ORF">MGAL_10B000556</name>
</gene>
<proteinExistence type="predicted"/>
<name>A0A8B6FPT2_MYTGA</name>
<evidence type="ECO:0000259" key="1">
    <source>
        <dbReference type="Pfam" id="PF13843"/>
    </source>
</evidence>
<dbReference type="AlphaFoldDB" id="A0A8B6FPT2"/>
<organism evidence="2 3">
    <name type="scientific">Mytilus galloprovincialis</name>
    <name type="common">Mediterranean mussel</name>
    <dbReference type="NCBI Taxonomy" id="29158"/>
    <lineage>
        <taxon>Eukaryota</taxon>
        <taxon>Metazoa</taxon>
        <taxon>Spiralia</taxon>
        <taxon>Lophotrochozoa</taxon>
        <taxon>Mollusca</taxon>
        <taxon>Bivalvia</taxon>
        <taxon>Autobranchia</taxon>
        <taxon>Pteriomorphia</taxon>
        <taxon>Mytilida</taxon>
        <taxon>Mytiloidea</taxon>
        <taxon>Mytilidae</taxon>
        <taxon>Mytilinae</taxon>
        <taxon>Mytilus</taxon>
    </lineage>
</organism>
<accession>A0A8B6FPT2</accession>
<sequence length="611" mass="70681">MDDENESDYPLSEDEEEYLDLLLNNQLEEENGREYDFVPVLSSQGSCEDGSQSTVSTSASQDPLATSLYWKDDKDFDDGMKDPRTFSFKPEKAPGLQFGFLTRQSLKAFKKPVDFLYLFLTHQIVLQICIATNHHAEQLIAKGQNLSYSDSDGGWNQVTVAEMYRFFGIVIYMSIVNLPNLEKYWSRSPLYDASVVDKVMPIIRFKALLSFLQINCDPDKDDKLTRIGLLLDHVQNVSQSMYHPYEAVSVDERMVSSKHQYSGIRQFIRDKPIRFGIKLWVLADALSGYTYAFYVYLGKKRTVICQKSKGLAYNVVMELGKNIFQQGYRIYTDSFYTTQHLADDLLTKRTFLIGAVRRTSSAMPKQFKDIEQFEKCSARGDFRWHRANCFAYVQWRDCKTVTVISPIHRGSDVSYCHRTVNERKGFKKKKVVQPSVIHDYNTNMGGVDKSNQMLNKYPCYIKSKFHWWKVIFFHCIDIMIVNSDNNSFIILTEFNQKTSNKVENISNQLEYREALALSLMDIHSSDETEKQTCMPACLDKRIDCSYCNAKASLKGNKTPSTKTNIYCSKCEVPLCLRKDRNCFTKWHSVGGEEAKQWVKERGRKRSFINLH</sequence>
<keyword evidence="3" id="KW-1185">Reference proteome</keyword>
<protein>
    <recommendedName>
        <fullName evidence="1">PiggyBac transposable element-derived protein domain-containing protein</fullName>
    </recommendedName>
</protein>
<dbReference type="OrthoDB" id="128757at2759"/>
<reference evidence="2" key="1">
    <citation type="submission" date="2018-11" db="EMBL/GenBank/DDBJ databases">
        <authorList>
            <person name="Alioto T."/>
            <person name="Alioto T."/>
        </authorList>
    </citation>
    <scope>NUCLEOTIDE SEQUENCE</scope>
</reference>
<dbReference type="Proteomes" id="UP000596742">
    <property type="component" value="Unassembled WGS sequence"/>
</dbReference>